<sequence>MDLLRVLPPSSKQDDTFLCKASVRWLDTRYEWWYNVCPNYAKQMHKDPTTGELICQKHPNQSFLVTSLPGVHHRSMILSALGLPFPHGFIFGNSRATSQWVTHPGSALASFSLNFEVPTEPEVSELPKGLVIDRDENIHLRITPLGDELHSPFVKEISMSSTTVSSSTTPPETTTEFHKRKRESIKRPLFIGSEKRLLYQ</sequence>
<gene>
    <name evidence="2" type="ORF">DVH24_005539</name>
</gene>
<dbReference type="Gene3D" id="2.40.50.140">
    <property type="entry name" value="Nucleic acid-binding proteins"/>
    <property type="match status" value="1"/>
</dbReference>
<dbReference type="Proteomes" id="UP000290289">
    <property type="component" value="Chromosome 11"/>
</dbReference>
<name>A0A498IIW2_MALDO</name>
<evidence type="ECO:0000313" key="2">
    <source>
        <dbReference type="EMBL" id="RXH83286.1"/>
    </source>
</evidence>
<dbReference type="InterPro" id="IPR012340">
    <property type="entry name" value="NA-bd_OB-fold"/>
</dbReference>
<comment type="caution">
    <text evidence="2">The sequence shown here is derived from an EMBL/GenBank/DDBJ whole genome shotgun (WGS) entry which is preliminary data.</text>
</comment>
<dbReference type="AlphaFoldDB" id="A0A498IIW2"/>
<feature type="compositionally biased region" description="Low complexity" evidence="1">
    <location>
        <begin position="160"/>
        <end position="174"/>
    </location>
</feature>
<feature type="region of interest" description="Disordered" evidence="1">
    <location>
        <begin position="160"/>
        <end position="181"/>
    </location>
</feature>
<reference evidence="2 3" key="1">
    <citation type="submission" date="2018-10" db="EMBL/GenBank/DDBJ databases">
        <title>A high-quality apple genome assembly.</title>
        <authorList>
            <person name="Hu J."/>
        </authorList>
    </citation>
    <scope>NUCLEOTIDE SEQUENCE [LARGE SCALE GENOMIC DNA]</scope>
    <source>
        <strain evidence="3">cv. HFTH1</strain>
        <tissue evidence="2">Young leaf</tissue>
    </source>
</reference>
<accession>A0A498IIW2</accession>
<keyword evidence="3" id="KW-1185">Reference proteome</keyword>
<dbReference type="EMBL" id="RDQH01000337">
    <property type="protein sequence ID" value="RXH83286.1"/>
    <property type="molecule type" value="Genomic_DNA"/>
</dbReference>
<protein>
    <submittedName>
        <fullName evidence="2">Uncharacterized protein</fullName>
    </submittedName>
</protein>
<evidence type="ECO:0000313" key="3">
    <source>
        <dbReference type="Proteomes" id="UP000290289"/>
    </source>
</evidence>
<evidence type="ECO:0000256" key="1">
    <source>
        <dbReference type="SAM" id="MobiDB-lite"/>
    </source>
</evidence>
<organism evidence="2 3">
    <name type="scientific">Malus domestica</name>
    <name type="common">Apple</name>
    <name type="synonym">Pyrus malus</name>
    <dbReference type="NCBI Taxonomy" id="3750"/>
    <lineage>
        <taxon>Eukaryota</taxon>
        <taxon>Viridiplantae</taxon>
        <taxon>Streptophyta</taxon>
        <taxon>Embryophyta</taxon>
        <taxon>Tracheophyta</taxon>
        <taxon>Spermatophyta</taxon>
        <taxon>Magnoliopsida</taxon>
        <taxon>eudicotyledons</taxon>
        <taxon>Gunneridae</taxon>
        <taxon>Pentapetalae</taxon>
        <taxon>rosids</taxon>
        <taxon>fabids</taxon>
        <taxon>Rosales</taxon>
        <taxon>Rosaceae</taxon>
        <taxon>Amygdaloideae</taxon>
        <taxon>Maleae</taxon>
        <taxon>Malus</taxon>
    </lineage>
</organism>
<proteinExistence type="predicted"/>